<dbReference type="Proteomes" id="UP000503313">
    <property type="component" value="Chromosome"/>
</dbReference>
<dbReference type="SMART" id="SM00471">
    <property type="entry name" value="HDc"/>
    <property type="match status" value="1"/>
</dbReference>
<evidence type="ECO:0000259" key="1">
    <source>
        <dbReference type="PROSITE" id="PS50112"/>
    </source>
</evidence>
<dbReference type="Gene3D" id="3.30.450.20">
    <property type="entry name" value="PAS domain"/>
    <property type="match status" value="2"/>
</dbReference>
<dbReference type="EMBL" id="CP053835">
    <property type="protein sequence ID" value="QKF78905.1"/>
    <property type="molecule type" value="Genomic_DNA"/>
</dbReference>
<sequence length="869" mass="99897">MYILNYHYKNKIHLKNFLQKNHIKNSNKLFIQILHTGKDLKKVLKIKDFLERIFSKASILGTVSSGIISNEEIIDDDIIISFSIFKASKTLSKGYKNIDLEDILNDLSQNIIKSNTKLLIAFTNVFAFDSSNFLMKLNEKFPNLVIAGGNTGNYYEQINPNIFTKDILDCDLVVTTINSDVLEVKTDYLFNWETIGEEMIITKSDKATVYTIDNKKAINVYKEYLGDEITSNLLENAGQFPLIYTDSNVEIARGIIDYDNENGSITFAGEIPQKKKVKFGFANIDSIKLHNKQKLLSLYKNKQEGVFIYSCAARREMLGTYFEKEMKILNCLGPSSGLVLFGEFFHNKTCNCNNLLNITSTFVTLNEKELEEEISFKDIKIKTSKKDIKLNALTNLIKKTSEKLDENNYYLKQFKELVEESSIYSTTNEMGEITYVNENFEKSSGFSRKELIGQNHNLVRHPENKSSQFINLWETISKGKTWHGLIKNKRKDGSSYHVLSDIAPIYYKNGDFREYLGIRHDVTELEEYKILLKYELDNTSKTLADNLNYTKQYENAVNTSVAIIKIDKNLIITYTNDKFLELTQYKEDELLGLSWDKLLDIKHKNNGDFENISKRLNEGEVVNYILNKVGKNGETFITRSNFYPITNLKNETIEYINVLTDVTDIFNLNEEITNTQKEVVFTMGAIGETRSQETGLHVKRVAEYSYLLAILSGLSEEDANLLRQASPMHDIGKVGIPDNILNKPGVLTPEEFEIMKTHAQLGYEMLKHSKREILKASAIVAREHHEKWDGSGYPRGLKGENIHIYGRITAIADVFDALGHDRIYKKAWPLEDIYKLLKEEKGKHFDPNLIDVFFNNLDKFLEIKELLDD</sequence>
<dbReference type="InterPro" id="IPR035965">
    <property type="entry name" value="PAS-like_dom_sf"/>
</dbReference>
<dbReference type="InterPro" id="IPR001610">
    <property type="entry name" value="PAC"/>
</dbReference>
<dbReference type="NCBIfam" id="TIGR00229">
    <property type="entry name" value="sensory_box"/>
    <property type="match status" value="2"/>
</dbReference>
<feature type="domain" description="HD-GYP" evidence="3">
    <location>
        <begin position="672"/>
        <end position="869"/>
    </location>
</feature>
<dbReference type="InterPro" id="IPR037522">
    <property type="entry name" value="HD_GYP_dom"/>
</dbReference>
<dbReference type="PROSITE" id="PS51832">
    <property type="entry name" value="HD_GYP"/>
    <property type="match status" value="1"/>
</dbReference>
<dbReference type="SUPFAM" id="SSF55785">
    <property type="entry name" value="PYP-like sensor domain (PAS domain)"/>
    <property type="match status" value="2"/>
</dbReference>
<gene>
    <name evidence="4" type="ORF">ADFLV_2943</name>
</gene>
<dbReference type="PANTHER" id="PTHR45228:SF9">
    <property type="entry name" value="3'3'-CGAMP-SPECIFIC PHOSPHODIESTERASE 2"/>
    <property type="match status" value="1"/>
</dbReference>
<organism evidence="4 5">
    <name type="scientific">Arcobacter defluvii</name>
    <dbReference type="NCBI Taxonomy" id="873191"/>
    <lineage>
        <taxon>Bacteria</taxon>
        <taxon>Pseudomonadati</taxon>
        <taxon>Campylobacterota</taxon>
        <taxon>Epsilonproteobacteria</taxon>
        <taxon>Campylobacterales</taxon>
        <taxon>Arcobacteraceae</taxon>
        <taxon>Arcobacter</taxon>
    </lineage>
</organism>
<dbReference type="SUPFAM" id="SSF109604">
    <property type="entry name" value="HD-domain/PDEase-like"/>
    <property type="match status" value="1"/>
</dbReference>
<dbReference type="InterPro" id="IPR052020">
    <property type="entry name" value="Cyclic_di-GMP/3'3'-cGAMP_PDE"/>
</dbReference>
<reference evidence="4 5" key="1">
    <citation type="submission" date="2020-05" db="EMBL/GenBank/DDBJ databases">
        <title>Complete genome sequencing of Campylobacter and Arcobacter type strains.</title>
        <authorList>
            <person name="Miller W.G."/>
            <person name="Yee E."/>
        </authorList>
    </citation>
    <scope>NUCLEOTIDE SEQUENCE [LARGE SCALE GENOMIC DNA]</scope>
    <source>
        <strain evidence="4 5">LMG 25694</strain>
    </source>
</reference>
<dbReference type="SMART" id="SM00897">
    <property type="entry name" value="FIST"/>
    <property type="match status" value="1"/>
</dbReference>
<protein>
    <submittedName>
        <fullName evidence="4">Response regulator c-di-GMP phosphodiesterase, RpfG family</fullName>
    </submittedName>
</protein>
<dbReference type="InterPro" id="IPR000700">
    <property type="entry name" value="PAS-assoc_C"/>
</dbReference>
<dbReference type="CDD" id="cd00130">
    <property type="entry name" value="PAS"/>
    <property type="match status" value="2"/>
</dbReference>
<dbReference type="KEGG" id="adz:ADFLV_2943"/>
<keyword evidence="5" id="KW-1185">Reference proteome</keyword>
<dbReference type="SMART" id="SM00091">
    <property type="entry name" value="PAS"/>
    <property type="match status" value="2"/>
</dbReference>
<dbReference type="Gene3D" id="1.10.3210.10">
    <property type="entry name" value="Hypothetical protein af1432"/>
    <property type="match status" value="1"/>
</dbReference>
<feature type="domain" description="PAC" evidence="2">
    <location>
        <begin position="480"/>
        <end position="534"/>
    </location>
</feature>
<dbReference type="InterPro" id="IPR013702">
    <property type="entry name" value="FIST_domain_N"/>
</dbReference>
<dbReference type="Pfam" id="PF13487">
    <property type="entry name" value="HD_5"/>
    <property type="match status" value="1"/>
</dbReference>
<dbReference type="SMART" id="SM00086">
    <property type="entry name" value="PAC"/>
    <property type="match status" value="2"/>
</dbReference>
<dbReference type="Pfam" id="PF08495">
    <property type="entry name" value="FIST"/>
    <property type="match status" value="1"/>
</dbReference>
<proteinExistence type="predicted"/>
<accession>A0AAE7E8B3</accession>
<feature type="domain" description="PAS" evidence="1">
    <location>
        <begin position="549"/>
        <end position="606"/>
    </location>
</feature>
<dbReference type="Pfam" id="PF13426">
    <property type="entry name" value="PAS_9"/>
    <property type="match status" value="2"/>
</dbReference>
<evidence type="ECO:0000313" key="4">
    <source>
        <dbReference type="EMBL" id="QKF78905.1"/>
    </source>
</evidence>
<dbReference type="RefSeq" id="WP_129011852.1">
    <property type="nucleotide sequence ID" value="NZ_CP053835.1"/>
</dbReference>
<dbReference type="SMART" id="SM01204">
    <property type="entry name" value="FIST_C"/>
    <property type="match status" value="1"/>
</dbReference>
<dbReference type="Pfam" id="PF10442">
    <property type="entry name" value="FIST_C"/>
    <property type="match status" value="1"/>
</dbReference>
<name>A0AAE7E8B3_9BACT</name>
<feature type="domain" description="PAS" evidence="1">
    <location>
        <begin position="410"/>
        <end position="479"/>
    </location>
</feature>
<dbReference type="InterPro" id="IPR000014">
    <property type="entry name" value="PAS"/>
</dbReference>
<dbReference type="AlphaFoldDB" id="A0AAE7E8B3"/>
<dbReference type="InterPro" id="IPR003607">
    <property type="entry name" value="HD/PDEase_dom"/>
</dbReference>
<evidence type="ECO:0000259" key="2">
    <source>
        <dbReference type="PROSITE" id="PS50113"/>
    </source>
</evidence>
<evidence type="ECO:0000259" key="3">
    <source>
        <dbReference type="PROSITE" id="PS51832"/>
    </source>
</evidence>
<evidence type="ECO:0000313" key="5">
    <source>
        <dbReference type="Proteomes" id="UP000503313"/>
    </source>
</evidence>
<dbReference type="CDD" id="cd00077">
    <property type="entry name" value="HDc"/>
    <property type="match status" value="1"/>
</dbReference>
<dbReference type="PROSITE" id="PS50112">
    <property type="entry name" value="PAS"/>
    <property type="match status" value="2"/>
</dbReference>
<dbReference type="PANTHER" id="PTHR45228">
    <property type="entry name" value="CYCLIC DI-GMP PHOSPHODIESTERASE TM_0186-RELATED"/>
    <property type="match status" value="1"/>
</dbReference>
<dbReference type="PROSITE" id="PS50113">
    <property type="entry name" value="PAC"/>
    <property type="match status" value="1"/>
</dbReference>
<dbReference type="InterPro" id="IPR019494">
    <property type="entry name" value="FIST_C"/>
</dbReference>